<protein>
    <recommendedName>
        <fullName evidence="4">FAD/NAD(P)-binding domain-containing protein</fullName>
    </recommendedName>
</protein>
<comment type="cofactor">
    <cofactor evidence="1">
        <name>FAD</name>
        <dbReference type="ChEBI" id="CHEBI:57692"/>
    </cofactor>
</comment>
<name>A0A212IMC0_9ENTR</name>
<dbReference type="GO" id="GO:0016491">
    <property type="term" value="F:oxidoreductase activity"/>
    <property type="evidence" value="ECO:0007669"/>
    <property type="project" value="InterPro"/>
</dbReference>
<evidence type="ECO:0000256" key="1">
    <source>
        <dbReference type="ARBA" id="ARBA00001974"/>
    </source>
</evidence>
<sequence>MPRSSGGIGLKMVEALVNLGLRVTLLVLGAKVMTPLDAEMIAVLHQVLRQKGVNLRLQSGMGAITQVGDTQLLQLSLNTGEVLATGMVLLAIGVKPDTQLARSAWLVPGTTRQRSISMSNHSRTYRISKKLSSETVSTRSGRSLIGPLQYKKPPYVQYFHFPKRSP</sequence>
<dbReference type="Pfam" id="PF07992">
    <property type="entry name" value="Pyr_redox_2"/>
    <property type="match status" value="1"/>
</dbReference>
<dbReference type="AlphaFoldDB" id="A0A212IMC0"/>
<dbReference type="Gene3D" id="3.50.50.60">
    <property type="entry name" value="FAD/NAD(P)-binding domain"/>
    <property type="match status" value="1"/>
</dbReference>
<keyword evidence="2" id="KW-0285">Flavoprotein</keyword>
<keyword evidence="3" id="KW-0274">FAD</keyword>
<dbReference type="InterPro" id="IPR050260">
    <property type="entry name" value="FAD-bd_OxRdtase"/>
</dbReference>
<dbReference type="EMBL" id="FLUA01000055">
    <property type="protein sequence ID" value="SBV67809.1"/>
    <property type="molecule type" value="Genomic_DNA"/>
</dbReference>
<gene>
    <name evidence="5" type="ORF">KL86CIT2_550025</name>
</gene>
<dbReference type="InterPro" id="IPR023753">
    <property type="entry name" value="FAD/NAD-binding_dom"/>
</dbReference>
<dbReference type="SUPFAM" id="SSF51905">
    <property type="entry name" value="FAD/NAD(P)-binding domain"/>
    <property type="match status" value="1"/>
</dbReference>
<evidence type="ECO:0000256" key="3">
    <source>
        <dbReference type="ARBA" id="ARBA00022827"/>
    </source>
</evidence>
<dbReference type="InterPro" id="IPR036188">
    <property type="entry name" value="FAD/NAD-bd_sf"/>
</dbReference>
<evidence type="ECO:0000256" key="2">
    <source>
        <dbReference type="ARBA" id="ARBA00022630"/>
    </source>
</evidence>
<reference evidence="5" key="1">
    <citation type="submission" date="2016-04" db="EMBL/GenBank/DDBJ databases">
        <authorList>
            <person name="Evans L.H."/>
            <person name="Alamgir A."/>
            <person name="Owens N."/>
            <person name="Weber N.D."/>
            <person name="Virtaneva K."/>
            <person name="Barbian K."/>
            <person name="Babar A."/>
            <person name="Rosenke K."/>
        </authorList>
    </citation>
    <scope>NUCLEOTIDE SEQUENCE</scope>
    <source>
        <strain evidence="5">86-2</strain>
    </source>
</reference>
<evidence type="ECO:0000259" key="4">
    <source>
        <dbReference type="Pfam" id="PF07992"/>
    </source>
</evidence>
<proteinExistence type="predicted"/>
<feature type="domain" description="FAD/NAD(P)-binding" evidence="4">
    <location>
        <begin position="6"/>
        <end position="104"/>
    </location>
</feature>
<evidence type="ECO:0000313" key="5">
    <source>
        <dbReference type="EMBL" id="SBV67809.1"/>
    </source>
</evidence>
<organism evidence="5">
    <name type="scientific">uncultured Citrobacter sp</name>
    <dbReference type="NCBI Taxonomy" id="200446"/>
    <lineage>
        <taxon>Bacteria</taxon>
        <taxon>Pseudomonadati</taxon>
        <taxon>Pseudomonadota</taxon>
        <taxon>Gammaproteobacteria</taxon>
        <taxon>Enterobacterales</taxon>
        <taxon>Enterobacteriaceae</taxon>
        <taxon>Citrobacter</taxon>
        <taxon>environmental samples</taxon>
    </lineage>
</organism>
<dbReference type="PANTHER" id="PTHR43429">
    <property type="entry name" value="PYRIDINE NUCLEOTIDE-DISULFIDE OXIDOREDUCTASE DOMAIN-CONTAINING"/>
    <property type="match status" value="1"/>
</dbReference>
<accession>A0A212IMC0</accession>
<dbReference type="RefSeq" id="WP_058799392.1">
    <property type="nucleotide sequence ID" value="NZ_LT598671.1"/>
</dbReference>